<feature type="region of interest" description="Disordered" evidence="1">
    <location>
        <begin position="1"/>
        <end position="22"/>
    </location>
</feature>
<gene>
    <name evidence="2" type="ORF">FKY71_04645</name>
</gene>
<name>A0A540VTW6_9GAMM</name>
<evidence type="ECO:0000256" key="1">
    <source>
        <dbReference type="SAM" id="MobiDB-lite"/>
    </source>
</evidence>
<feature type="compositionally biased region" description="Basic and acidic residues" evidence="1">
    <location>
        <begin position="11"/>
        <end position="22"/>
    </location>
</feature>
<reference evidence="2 3" key="1">
    <citation type="submission" date="2019-06" db="EMBL/GenBank/DDBJ databases">
        <title>Metagenome assembled Genome of Spiribacter salinus SL48-SHIP from the microbial mat of Salt Lake 48 (Novosibirsk region, Russia).</title>
        <authorList>
            <person name="Shipova A."/>
            <person name="Rozanov A.S."/>
            <person name="Bryanskaya A.V."/>
            <person name="Peltek S.E."/>
        </authorList>
    </citation>
    <scope>NUCLEOTIDE SEQUENCE [LARGE SCALE GENOMIC DNA]</scope>
    <source>
        <strain evidence="2">SL48-SHIP-2</strain>
    </source>
</reference>
<organism evidence="2 3">
    <name type="scientific">Spiribacter salinus</name>
    <dbReference type="NCBI Taxonomy" id="1335746"/>
    <lineage>
        <taxon>Bacteria</taxon>
        <taxon>Pseudomonadati</taxon>
        <taxon>Pseudomonadota</taxon>
        <taxon>Gammaproteobacteria</taxon>
        <taxon>Chromatiales</taxon>
        <taxon>Ectothiorhodospiraceae</taxon>
        <taxon>Spiribacter</taxon>
    </lineage>
</organism>
<protein>
    <submittedName>
        <fullName evidence="2">Uncharacterized protein</fullName>
    </submittedName>
</protein>
<evidence type="ECO:0000313" key="3">
    <source>
        <dbReference type="Proteomes" id="UP000315400"/>
    </source>
</evidence>
<evidence type="ECO:0000313" key="2">
    <source>
        <dbReference type="EMBL" id="TQF00201.1"/>
    </source>
</evidence>
<dbReference type="AlphaFoldDB" id="A0A540VTW6"/>
<dbReference type="Proteomes" id="UP000315400">
    <property type="component" value="Unassembled WGS sequence"/>
</dbReference>
<dbReference type="EMBL" id="VIFK01000020">
    <property type="protein sequence ID" value="TQF00201.1"/>
    <property type="molecule type" value="Genomic_DNA"/>
</dbReference>
<proteinExistence type="predicted"/>
<sequence length="188" mass="20926">MPRKKRPSKNKPTESHEHLGARVDGYRVRLEAGLNLDLKGSPVLHPEPTDPVFTYHTTLQIWGEGIFPDERAGEFFDFLIIGTSEADKPRLTLADVQARDRHGGPKTRSYRGVEIPVYEPPPGITLMFPGGGKNHHQTYLPLPPQIASDMLTALATGAAPYMAIHEHKVGNKRWIDTLTLQNTHPAVE</sequence>
<comment type="caution">
    <text evidence="2">The sequence shown here is derived from an EMBL/GenBank/DDBJ whole genome shotgun (WGS) entry which is preliminary data.</text>
</comment>
<accession>A0A540VTW6</accession>